<sequence length="370" mass="38987">MSAADLHQQLQDTADELVESGAERGLQIAVYRHGEPVADVAAGIADPATGREVRHDTPFYNFSIGKGATATLAHVCAERGLLSYDTPVADLWPEFAAHGKERVTVRHALSHSAGVPGIPAATTHAELCDWDAMCAALADAEPWWEPGTAVGYHAFTFGFLVGEIVRRATGRDLSDVLRTELTGPLGIADELYLGMPESEQGRAARLEEDPSRAETFDLDALPDDLPMFKAAPKHLFPSAAFGNRSDILAADLPAGAKTSARAIARMYAAVLGEVDGVRLLSPDRTREATALAASGTDRLMGNQSSWALGYALGLPDQGSGPDPHVFGMAGAGGSWAGADRASGTAWAVTKNVLGDLSTVARVTEIVRGHR</sequence>
<dbReference type="PANTHER" id="PTHR43319">
    <property type="entry name" value="BETA-LACTAMASE-RELATED"/>
    <property type="match status" value="1"/>
</dbReference>
<reference evidence="2 3" key="1">
    <citation type="submission" date="2024-09" db="EMBL/GenBank/DDBJ databases">
        <authorList>
            <person name="Sun Q."/>
            <person name="Mori K."/>
        </authorList>
    </citation>
    <scope>NUCLEOTIDE SEQUENCE [LARGE SCALE GENOMIC DNA]</scope>
    <source>
        <strain evidence="2 3">JCM 4362</strain>
    </source>
</reference>
<evidence type="ECO:0000259" key="1">
    <source>
        <dbReference type="Pfam" id="PF00144"/>
    </source>
</evidence>
<organism evidence="2 3">
    <name type="scientific">Streptomyces cremeus</name>
    <dbReference type="NCBI Taxonomy" id="66881"/>
    <lineage>
        <taxon>Bacteria</taxon>
        <taxon>Bacillati</taxon>
        <taxon>Actinomycetota</taxon>
        <taxon>Actinomycetes</taxon>
        <taxon>Kitasatosporales</taxon>
        <taxon>Streptomycetaceae</taxon>
        <taxon>Streptomyces</taxon>
    </lineage>
</organism>
<name>A0ABV5PEQ3_STRCM</name>
<dbReference type="Pfam" id="PF00144">
    <property type="entry name" value="Beta-lactamase"/>
    <property type="match status" value="1"/>
</dbReference>
<dbReference type="InterPro" id="IPR052907">
    <property type="entry name" value="Beta-lactamase/esterase"/>
</dbReference>
<accession>A0ABV5PEQ3</accession>
<comment type="caution">
    <text evidence="2">The sequence shown here is derived from an EMBL/GenBank/DDBJ whole genome shotgun (WGS) entry which is preliminary data.</text>
</comment>
<dbReference type="RefSeq" id="WP_345228450.1">
    <property type="nucleotide sequence ID" value="NZ_BAAAXE010000015.1"/>
</dbReference>
<evidence type="ECO:0000313" key="2">
    <source>
        <dbReference type="EMBL" id="MFB9521667.1"/>
    </source>
</evidence>
<keyword evidence="2" id="KW-0378">Hydrolase</keyword>
<feature type="domain" description="Beta-lactamase-related" evidence="1">
    <location>
        <begin position="11"/>
        <end position="355"/>
    </location>
</feature>
<dbReference type="Proteomes" id="UP001589718">
    <property type="component" value="Unassembled WGS sequence"/>
</dbReference>
<dbReference type="SUPFAM" id="SSF56601">
    <property type="entry name" value="beta-lactamase/transpeptidase-like"/>
    <property type="match status" value="1"/>
</dbReference>
<dbReference type="Gene3D" id="3.40.710.10">
    <property type="entry name" value="DD-peptidase/beta-lactamase superfamily"/>
    <property type="match status" value="1"/>
</dbReference>
<dbReference type="InterPro" id="IPR001466">
    <property type="entry name" value="Beta-lactam-related"/>
</dbReference>
<dbReference type="InterPro" id="IPR012338">
    <property type="entry name" value="Beta-lactam/transpept-like"/>
</dbReference>
<dbReference type="GO" id="GO:0016787">
    <property type="term" value="F:hydrolase activity"/>
    <property type="evidence" value="ECO:0007669"/>
    <property type="project" value="UniProtKB-KW"/>
</dbReference>
<dbReference type="PANTHER" id="PTHR43319:SF3">
    <property type="entry name" value="BETA-LACTAMASE-RELATED DOMAIN-CONTAINING PROTEIN"/>
    <property type="match status" value="1"/>
</dbReference>
<proteinExistence type="predicted"/>
<protein>
    <submittedName>
        <fullName evidence="2">Serine hydrolase domain-containing protein</fullName>
        <ecNumber evidence="2">3.-.-.-</ecNumber>
    </submittedName>
</protein>
<dbReference type="EC" id="3.-.-.-" evidence="2"/>
<keyword evidence="3" id="KW-1185">Reference proteome</keyword>
<gene>
    <name evidence="2" type="ORF">ACFFTU_17120</name>
</gene>
<dbReference type="EMBL" id="JBHMCR010000009">
    <property type="protein sequence ID" value="MFB9521667.1"/>
    <property type="molecule type" value="Genomic_DNA"/>
</dbReference>
<evidence type="ECO:0000313" key="3">
    <source>
        <dbReference type="Proteomes" id="UP001589718"/>
    </source>
</evidence>